<dbReference type="Proteomes" id="UP000501939">
    <property type="component" value="Chromosome"/>
</dbReference>
<reference evidence="5 6" key="1">
    <citation type="submission" date="2020-03" db="EMBL/GenBank/DDBJ databases">
        <authorList>
            <person name="Zhu W."/>
        </authorList>
    </citation>
    <scope>NUCLEOTIDE SEQUENCE [LARGE SCALE GENOMIC DNA]</scope>
    <source>
        <strain evidence="5 6">185</strain>
    </source>
</reference>
<gene>
    <name evidence="5" type="ORF">G8D99_03960</name>
</gene>
<dbReference type="GO" id="GO:0003841">
    <property type="term" value="F:1-acylglycerol-3-phosphate O-acyltransferase activity"/>
    <property type="evidence" value="ECO:0007669"/>
    <property type="project" value="TreeGrafter"/>
</dbReference>
<dbReference type="PANTHER" id="PTHR10434:SF9">
    <property type="entry name" value="PHOSPHOLIPID_GLYCEROL ACYLTRANSFERASE DOMAIN-CONTAINING PROTEIN"/>
    <property type="match status" value="1"/>
</dbReference>
<dbReference type="InterPro" id="IPR002123">
    <property type="entry name" value="Plipid/glycerol_acylTrfase"/>
</dbReference>
<evidence type="ECO:0000256" key="3">
    <source>
        <dbReference type="ARBA" id="ARBA00023315"/>
    </source>
</evidence>
<proteinExistence type="predicted"/>
<dbReference type="RefSeq" id="WP_166322833.1">
    <property type="nucleotide sequence ID" value="NZ_CP049916.1"/>
</dbReference>
<dbReference type="Pfam" id="PF01553">
    <property type="entry name" value="Acyltransferase"/>
    <property type="match status" value="1"/>
</dbReference>
<dbReference type="AlphaFoldDB" id="A0A6G8S2L1"/>
<dbReference type="SMART" id="SM00563">
    <property type="entry name" value="PlsC"/>
    <property type="match status" value="1"/>
</dbReference>
<keyword evidence="2 5" id="KW-0808">Transferase</keyword>
<dbReference type="KEGG" id="alj:G8D99_03960"/>
<dbReference type="SUPFAM" id="SSF69593">
    <property type="entry name" value="Glycerol-3-phosphate (1)-acyltransferase"/>
    <property type="match status" value="1"/>
</dbReference>
<sequence length="209" mass="23385">MTHHFPTLPDQVPRRGSAFSRNLFKGLYRAQGWTFDGEFPNLPKAVAIISPHTSNYDGIYGFMAMLGLGIDVTAFVKDSLFDTPLKGLLKWMGVMPVDRASSHGLTQQIVDVIQSKDKIWIAIAPEGTRKSAEKIRTGFYHIAMGANIPVVMFALDYDKKAIHCLGYIQPTGDYEKDLATILNHYKGNFSPKNLELLAKPLRPLFDQTQ</sequence>
<evidence type="ECO:0000256" key="2">
    <source>
        <dbReference type="ARBA" id="ARBA00022679"/>
    </source>
</evidence>
<keyword evidence="3 5" id="KW-0012">Acyltransferase</keyword>
<name>A0A6G8S2L1_9GAMM</name>
<evidence type="ECO:0000313" key="6">
    <source>
        <dbReference type="Proteomes" id="UP000501939"/>
    </source>
</evidence>
<dbReference type="CDD" id="cd07988">
    <property type="entry name" value="LPLAT_ABO13168-like"/>
    <property type="match status" value="1"/>
</dbReference>
<comment type="pathway">
    <text evidence="1">Lipid metabolism.</text>
</comment>
<evidence type="ECO:0000313" key="5">
    <source>
        <dbReference type="EMBL" id="QIO08258.1"/>
    </source>
</evidence>
<dbReference type="GO" id="GO:0006654">
    <property type="term" value="P:phosphatidic acid biosynthetic process"/>
    <property type="evidence" value="ECO:0007669"/>
    <property type="project" value="TreeGrafter"/>
</dbReference>
<keyword evidence="6" id="KW-1185">Reference proteome</keyword>
<dbReference type="EMBL" id="CP049916">
    <property type="protein sequence ID" value="QIO08258.1"/>
    <property type="molecule type" value="Genomic_DNA"/>
</dbReference>
<organism evidence="5 6">
    <name type="scientific">Acinetobacter lanii</name>
    <dbReference type="NCBI Taxonomy" id="2715163"/>
    <lineage>
        <taxon>Bacteria</taxon>
        <taxon>Pseudomonadati</taxon>
        <taxon>Pseudomonadota</taxon>
        <taxon>Gammaproteobacteria</taxon>
        <taxon>Moraxellales</taxon>
        <taxon>Moraxellaceae</taxon>
        <taxon>Acinetobacter</taxon>
    </lineage>
</organism>
<feature type="domain" description="Phospholipid/glycerol acyltransferase" evidence="4">
    <location>
        <begin position="46"/>
        <end position="158"/>
    </location>
</feature>
<dbReference type="PANTHER" id="PTHR10434">
    <property type="entry name" value="1-ACYL-SN-GLYCEROL-3-PHOSPHATE ACYLTRANSFERASE"/>
    <property type="match status" value="1"/>
</dbReference>
<evidence type="ECO:0000256" key="1">
    <source>
        <dbReference type="ARBA" id="ARBA00005189"/>
    </source>
</evidence>
<evidence type="ECO:0000259" key="4">
    <source>
        <dbReference type="SMART" id="SM00563"/>
    </source>
</evidence>
<protein>
    <submittedName>
        <fullName evidence="5">Acyltransferase</fullName>
    </submittedName>
</protein>
<accession>A0A6G8S2L1</accession>